<evidence type="ECO:0000256" key="1">
    <source>
        <dbReference type="SAM" id="MobiDB-lite"/>
    </source>
</evidence>
<sequence length="133" mass="14607">MAEHARANRRNPAEPEIRLWSILSGSQLGGFKFRRQAAVGEAIADFLCPQKRLIVEVDGDSHVDLSADARRTAKLEALGYHVFRVTNADVMQNLDGVARALLDRLESLPDRGAPHPNPSPEGEALITPQGQEF</sequence>
<dbReference type="RefSeq" id="WP_066702439.1">
    <property type="nucleotide sequence ID" value="NZ_AP018664.1"/>
</dbReference>
<feature type="domain" description="DUF559" evidence="2">
    <location>
        <begin position="3"/>
        <end position="105"/>
    </location>
</feature>
<evidence type="ECO:0000313" key="4">
    <source>
        <dbReference type="Proteomes" id="UP000279959"/>
    </source>
</evidence>
<gene>
    <name evidence="3" type="ORF">SAMIE_1026050</name>
</gene>
<dbReference type="InterPro" id="IPR007569">
    <property type="entry name" value="DUF559"/>
</dbReference>
<proteinExistence type="predicted"/>
<evidence type="ECO:0000313" key="3">
    <source>
        <dbReference type="EMBL" id="BBD99104.1"/>
    </source>
</evidence>
<keyword evidence="3" id="KW-0378">Hydrolase</keyword>
<protein>
    <submittedName>
        <fullName evidence="3">Endonuclease domain-containing protein</fullName>
    </submittedName>
</protein>
<feature type="region of interest" description="Disordered" evidence="1">
    <location>
        <begin position="108"/>
        <end position="133"/>
    </location>
</feature>
<dbReference type="AlphaFoldDB" id="A0A494W3J2"/>
<accession>A0A494W3J2</accession>
<dbReference type="EMBL" id="AP018664">
    <property type="protein sequence ID" value="BBD99104.1"/>
    <property type="molecule type" value="Genomic_DNA"/>
</dbReference>
<evidence type="ECO:0000259" key="2">
    <source>
        <dbReference type="Pfam" id="PF04480"/>
    </source>
</evidence>
<dbReference type="Proteomes" id="UP000279959">
    <property type="component" value="Chromosome"/>
</dbReference>
<dbReference type="PANTHER" id="PTHR38590:SF1">
    <property type="entry name" value="BLL0828 PROTEIN"/>
    <property type="match status" value="1"/>
</dbReference>
<dbReference type="PANTHER" id="PTHR38590">
    <property type="entry name" value="BLL0828 PROTEIN"/>
    <property type="match status" value="1"/>
</dbReference>
<dbReference type="Gene3D" id="3.40.960.10">
    <property type="entry name" value="VSR Endonuclease"/>
    <property type="match status" value="1"/>
</dbReference>
<dbReference type="GO" id="GO:0004519">
    <property type="term" value="F:endonuclease activity"/>
    <property type="evidence" value="ECO:0007669"/>
    <property type="project" value="UniProtKB-KW"/>
</dbReference>
<dbReference type="CDD" id="cd01038">
    <property type="entry name" value="Endonuclease_DUF559"/>
    <property type="match status" value="1"/>
</dbReference>
<organism evidence="3 4">
    <name type="scientific">Sphingobium amiense</name>
    <dbReference type="NCBI Taxonomy" id="135719"/>
    <lineage>
        <taxon>Bacteria</taxon>
        <taxon>Pseudomonadati</taxon>
        <taxon>Pseudomonadota</taxon>
        <taxon>Alphaproteobacteria</taxon>
        <taxon>Sphingomonadales</taxon>
        <taxon>Sphingomonadaceae</taxon>
        <taxon>Sphingobium</taxon>
    </lineage>
</organism>
<dbReference type="InterPro" id="IPR047216">
    <property type="entry name" value="Endonuclease_DUF559_bact"/>
</dbReference>
<dbReference type="KEGG" id="sami:SAMIE_1026050"/>
<keyword evidence="3" id="KW-0255">Endonuclease</keyword>
<dbReference type="SUPFAM" id="SSF52980">
    <property type="entry name" value="Restriction endonuclease-like"/>
    <property type="match status" value="1"/>
</dbReference>
<dbReference type="InterPro" id="IPR011335">
    <property type="entry name" value="Restrct_endonuc-II-like"/>
</dbReference>
<keyword evidence="3" id="KW-0540">Nuclease</keyword>
<name>A0A494W3J2_9SPHN</name>
<dbReference type="Pfam" id="PF04480">
    <property type="entry name" value="DUF559"/>
    <property type="match status" value="1"/>
</dbReference>
<reference evidence="3 4" key="1">
    <citation type="submission" date="2018-05" db="EMBL/GenBank/DDBJ databases">
        <title>Complete Genome Sequence of the Nonylphenol-Degrading Bacterium Sphingobium amiense DSM 16289T.</title>
        <authorList>
            <person name="Ootsuka M."/>
            <person name="Nishizawa T."/>
            <person name="Ohta H."/>
        </authorList>
    </citation>
    <scope>NUCLEOTIDE SEQUENCE [LARGE SCALE GENOMIC DNA]</scope>
    <source>
        <strain evidence="3 4">DSM 16289</strain>
    </source>
</reference>
<keyword evidence="4" id="KW-1185">Reference proteome</keyword>